<dbReference type="SUPFAM" id="SSF55469">
    <property type="entry name" value="FMN-dependent nitroreductase-like"/>
    <property type="match status" value="1"/>
</dbReference>
<keyword evidence="4" id="KW-0288">FMN</keyword>
<dbReference type="AlphaFoldDB" id="A0A2V3W0C7"/>
<dbReference type="Proteomes" id="UP000247922">
    <property type="component" value="Unassembled WGS sequence"/>
</dbReference>
<protein>
    <recommendedName>
        <fullName evidence="7">Nitroreductase domain-containing protein</fullName>
    </recommendedName>
</protein>
<organism evidence="8 9">
    <name type="scientific">Streptohalobacillus salinus</name>
    <dbReference type="NCBI Taxonomy" id="621096"/>
    <lineage>
        <taxon>Bacteria</taxon>
        <taxon>Bacillati</taxon>
        <taxon>Bacillota</taxon>
        <taxon>Bacilli</taxon>
        <taxon>Bacillales</taxon>
        <taxon>Bacillaceae</taxon>
        <taxon>Streptohalobacillus</taxon>
    </lineage>
</organism>
<evidence type="ECO:0000313" key="8">
    <source>
        <dbReference type="EMBL" id="PXW87350.1"/>
    </source>
</evidence>
<evidence type="ECO:0000256" key="5">
    <source>
        <dbReference type="ARBA" id="ARBA00022857"/>
    </source>
</evidence>
<dbReference type="InterPro" id="IPR029479">
    <property type="entry name" value="Nitroreductase"/>
</dbReference>
<keyword evidence="6" id="KW-0560">Oxidoreductase</keyword>
<dbReference type="PANTHER" id="PTHR43673">
    <property type="entry name" value="NAD(P)H NITROREDUCTASE YDGI-RELATED"/>
    <property type="match status" value="1"/>
</dbReference>
<dbReference type="EMBL" id="QJJR01000016">
    <property type="protein sequence ID" value="PXW87350.1"/>
    <property type="molecule type" value="Genomic_DNA"/>
</dbReference>
<keyword evidence="3" id="KW-0285">Flavoprotein</keyword>
<feature type="domain" description="Nitroreductase" evidence="7">
    <location>
        <begin position="16"/>
        <end position="203"/>
    </location>
</feature>
<dbReference type="PANTHER" id="PTHR43673:SF2">
    <property type="entry name" value="NITROREDUCTASE"/>
    <property type="match status" value="1"/>
</dbReference>
<dbReference type="Pfam" id="PF00881">
    <property type="entry name" value="Nitroreductase"/>
    <property type="match status" value="1"/>
</dbReference>
<accession>A0A2V3W0C7</accession>
<keyword evidence="9" id="KW-1185">Reference proteome</keyword>
<evidence type="ECO:0000256" key="3">
    <source>
        <dbReference type="ARBA" id="ARBA00022630"/>
    </source>
</evidence>
<keyword evidence="5" id="KW-0521">NADP</keyword>
<sequence length="224" mass="25688">MSDSQKREALIHAHEFRHATKQFDTSKSIDQADFETILEVARLSPSSVGLEPWRFLVIENKALREKIKQTSWGAKDKVMDASRFVIILARTAADVRYDANYIKTHYLDTLGFKPERVSGIRQMLEHFQRDDFKLLDDPRYLTDWAKRQTYIPLANMMTVAAEMGIDSCPIEGFNELEINQLLGAEGLLDGGNFTVSVMVAFGYRVNVPYPKTRRPVTDVVQWVE</sequence>
<name>A0A2V3W0C7_9BACI</name>
<comment type="caution">
    <text evidence="8">The sequence shown here is derived from an EMBL/GenBank/DDBJ whole genome shotgun (WGS) entry which is preliminary data.</text>
</comment>
<dbReference type="InterPro" id="IPR000415">
    <property type="entry name" value="Nitroreductase-like"/>
</dbReference>
<evidence type="ECO:0000256" key="2">
    <source>
        <dbReference type="ARBA" id="ARBA00007118"/>
    </source>
</evidence>
<evidence type="ECO:0000256" key="1">
    <source>
        <dbReference type="ARBA" id="ARBA00001917"/>
    </source>
</evidence>
<proteinExistence type="inferred from homology"/>
<comment type="similarity">
    <text evidence="2">Belongs to the nitroreductase family.</text>
</comment>
<dbReference type="RefSeq" id="WP_110252110.1">
    <property type="nucleotide sequence ID" value="NZ_QJJR01000016.1"/>
</dbReference>
<dbReference type="Gene3D" id="3.40.109.10">
    <property type="entry name" value="NADH Oxidase"/>
    <property type="match status" value="1"/>
</dbReference>
<evidence type="ECO:0000259" key="7">
    <source>
        <dbReference type="Pfam" id="PF00881"/>
    </source>
</evidence>
<comment type="cofactor">
    <cofactor evidence="1">
        <name>FMN</name>
        <dbReference type="ChEBI" id="CHEBI:58210"/>
    </cofactor>
</comment>
<dbReference type="CDD" id="cd02149">
    <property type="entry name" value="NfsB-like"/>
    <property type="match status" value="1"/>
</dbReference>
<reference evidence="8 9" key="1">
    <citation type="submission" date="2018-05" db="EMBL/GenBank/DDBJ databases">
        <title>Genomic Encyclopedia of Type Strains, Phase IV (KMG-IV): sequencing the most valuable type-strain genomes for metagenomic binning, comparative biology and taxonomic classification.</title>
        <authorList>
            <person name="Goeker M."/>
        </authorList>
    </citation>
    <scope>NUCLEOTIDE SEQUENCE [LARGE SCALE GENOMIC DNA]</scope>
    <source>
        <strain evidence="8 9">DSM 22440</strain>
    </source>
</reference>
<gene>
    <name evidence="8" type="ORF">DES38_11637</name>
</gene>
<evidence type="ECO:0000313" key="9">
    <source>
        <dbReference type="Proteomes" id="UP000247922"/>
    </source>
</evidence>
<evidence type="ECO:0000256" key="6">
    <source>
        <dbReference type="ARBA" id="ARBA00023002"/>
    </source>
</evidence>
<dbReference type="GO" id="GO:0016491">
    <property type="term" value="F:oxidoreductase activity"/>
    <property type="evidence" value="ECO:0007669"/>
    <property type="project" value="UniProtKB-KW"/>
</dbReference>
<evidence type="ECO:0000256" key="4">
    <source>
        <dbReference type="ARBA" id="ARBA00022643"/>
    </source>
</evidence>
<dbReference type="InterPro" id="IPR033878">
    <property type="entry name" value="NfsB-like"/>
</dbReference>
<dbReference type="OrthoDB" id="9809288at2"/>